<dbReference type="AlphaFoldDB" id="A0A8K1J9E5"/>
<comment type="catalytic activity">
    <reaction evidence="16 17">
        <text>a ubiquinone + NADH + 5 H(+)(in) = a ubiquinol + NAD(+) + 4 H(+)(out)</text>
        <dbReference type="Rhea" id="RHEA:29091"/>
        <dbReference type="Rhea" id="RHEA-COMP:9565"/>
        <dbReference type="Rhea" id="RHEA-COMP:9566"/>
        <dbReference type="ChEBI" id="CHEBI:15378"/>
        <dbReference type="ChEBI" id="CHEBI:16389"/>
        <dbReference type="ChEBI" id="CHEBI:17976"/>
        <dbReference type="ChEBI" id="CHEBI:57540"/>
        <dbReference type="ChEBI" id="CHEBI:57945"/>
        <dbReference type="EC" id="7.1.1.2"/>
    </reaction>
</comment>
<evidence type="ECO:0000256" key="5">
    <source>
        <dbReference type="ARBA" id="ARBA00022448"/>
    </source>
</evidence>
<keyword evidence="11 17" id="KW-1133">Transmembrane helix</keyword>
<evidence type="ECO:0000256" key="3">
    <source>
        <dbReference type="ARBA" id="ARBA00012944"/>
    </source>
</evidence>
<feature type="transmembrane region" description="Helical" evidence="17">
    <location>
        <begin position="7"/>
        <end position="28"/>
    </location>
</feature>
<evidence type="ECO:0000256" key="2">
    <source>
        <dbReference type="ARBA" id="ARBA00007012"/>
    </source>
</evidence>
<dbReference type="PANTHER" id="PTHR46552:SF1">
    <property type="entry name" value="NADH-UBIQUINONE OXIDOREDUCTASE CHAIN 2"/>
    <property type="match status" value="1"/>
</dbReference>
<evidence type="ECO:0000256" key="15">
    <source>
        <dbReference type="ARBA" id="ARBA00023136"/>
    </source>
</evidence>
<organism evidence="20">
    <name type="scientific">Anilany helenae</name>
    <dbReference type="NCBI Taxonomy" id="508491"/>
    <lineage>
        <taxon>Eukaryota</taxon>
        <taxon>Metazoa</taxon>
        <taxon>Chordata</taxon>
        <taxon>Craniata</taxon>
        <taxon>Vertebrata</taxon>
        <taxon>Euteleostomi</taxon>
        <taxon>Amphibia</taxon>
        <taxon>Batrachia</taxon>
        <taxon>Anura</taxon>
        <taxon>Neobatrachia</taxon>
        <taxon>Microhyloidea</taxon>
        <taxon>Microhylidae</taxon>
        <taxon>Cophylinae</taxon>
        <taxon>Anilany</taxon>
    </lineage>
</organism>
<dbReference type="InterPro" id="IPR001750">
    <property type="entry name" value="ND/Mrp_TM"/>
</dbReference>
<feature type="transmembrane region" description="Helical" evidence="17">
    <location>
        <begin position="327"/>
        <end position="346"/>
    </location>
</feature>
<accession>A0A8K1J9E5</accession>
<feature type="transmembrane region" description="Helical" evidence="17">
    <location>
        <begin position="60"/>
        <end position="80"/>
    </location>
</feature>
<dbReference type="EC" id="7.1.1.2" evidence="3 17"/>
<feature type="transmembrane region" description="Helical" evidence="17">
    <location>
        <begin position="239"/>
        <end position="256"/>
    </location>
</feature>
<evidence type="ECO:0000256" key="10">
    <source>
        <dbReference type="ARBA" id="ARBA00022982"/>
    </source>
</evidence>
<evidence type="ECO:0000259" key="19">
    <source>
        <dbReference type="Pfam" id="PF06444"/>
    </source>
</evidence>
<dbReference type="GO" id="GO:0008137">
    <property type="term" value="F:NADH dehydrogenase (ubiquinone) activity"/>
    <property type="evidence" value="ECO:0007669"/>
    <property type="project" value="UniProtKB-EC"/>
</dbReference>
<evidence type="ECO:0000256" key="14">
    <source>
        <dbReference type="ARBA" id="ARBA00023128"/>
    </source>
</evidence>
<evidence type="ECO:0000256" key="8">
    <source>
        <dbReference type="ARBA" id="ARBA00022792"/>
    </source>
</evidence>
<evidence type="ECO:0000256" key="12">
    <source>
        <dbReference type="ARBA" id="ARBA00023027"/>
    </source>
</evidence>
<dbReference type="InterPro" id="IPR010933">
    <property type="entry name" value="NADH_DH_su2_C"/>
</dbReference>
<evidence type="ECO:0000259" key="18">
    <source>
        <dbReference type="Pfam" id="PF00361"/>
    </source>
</evidence>
<keyword evidence="13 17" id="KW-0830">Ubiquinone</keyword>
<gene>
    <name evidence="20" type="primary">nad2</name>
</gene>
<evidence type="ECO:0000256" key="16">
    <source>
        <dbReference type="ARBA" id="ARBA00049551"/>
    </source>
</evidence>
<keyword evidence="14 17" id="KW-0496">Mitochondrion</keyword>
<keyword evidence="5" id="KW-0813">Transport</keyword>
<geneLocation type="mitochondrion" evidence="20"/>
<sequence length="356" mass="39517">MSNSIKTLLLMSLAIGTSTTLLSFHWLLAWIGLEMNTLAIIPLMSSTHHPRAYEATIKYFLTQATASALLLFSTLMHAWFFGEWAITTMQHLTAAPISIAIAMKLGLAPLHFWLPEVTQGLPLMMGLILMTWQKIAPMALLIQISQSSSLFLMITLSITSMLIGGWGGINQTHLRKLMAFSSITHLGWMTMIIKFNPQLTTFNFILYIIITSTFFMFLITHNATKISQLPPTWFKTPAYALSSALIILSLGGLPPLTGFSMKLIPCLELIKQSVPTLAALALTFSLLPLFFYIRLLYNIASTMPPLPPSPQSNWRSTLTKPMPTPSMNTISILLLPATPTILMLISQLPTMNTMIM</sequence>
<feature type="transmembrane region" description="Helical" evidence="17">
    <location>
        <begin position="277"/>
        <end position="297"/>
    </location>
</feature>
<proteinExistence type="inferred from homology"/>
<evidence type="ECO:0000256" key="7">
    <source>
        <dbReference type="ARBA" id="ARBA00022692"/>
    </source>
</evidence>
<dbReference type="InterPro" id="IPR050175">
    <property type="entry name" value="Complex_I_Subunit_2"/>
</dbReference>
<feature type="domain" description="NADH:quinone oxidoreductase/Mrp antiporter transmembrane" evidence="18">
    <location>
        <begin position="25"/>
        <end position="283"/>
    </location>
</feature>
<dbReference type="InterPro" id="IPR003917">
    <property type="entry name" value="NADH_UbQ_OxRdtase_chain2"/>
</dbReference>
<dbReference type="PRINTS" id="PR01436">
    <property type="entry name" value="NADHDHGNASE2"/>
</dbReference>
<dbReference type="EMBL" id="MZ751042">
    <property type="protein sequence ID" value="UCS09551.1"/>
    <property type="molecule type" value="Genomic_DNA"/>
</dbReference>
<keyword evidence="8 17" id="KW-0999">Mitochondrion inner membrane</keyword>
<evidence type="ECO:0000256" key="11">
    <source>
        <dbReference type="ARBA" id="ARBA00022989"/>
    </source>
</evidence>
<dbReference type="GO" id="GO:0005743">
    <property type="term" value="C:mitochondrial inner membrane"/>
    <property type="evidence" value="ECO:0007669"/>
    <property type="project" value="UniProtKB-SubCell"/>
</dbReference>
<feature type="domain" description="NADH dehydrogenase subunit 2 C-terminal" evidence="19">
    <location>
        <begin position="289"/>
        <end position="342"/>
    </location>
</feature>
<feature type="transmembrane region" description="Helical" evidence="17">
    <location>
        <begin position="120"/>
        <end position="142"/>
    </location>
</feature>
<evidence type="ECO:0000256" key="9">
    <source>
        <dbReference type="ARBA" id="ARBA00022967"/>
    </source>
</evidence>
<feature type="transmembrane region" description="Helical" evidence="17">
    <location>
        <begin position="200"/>
        <end position="219"/>
    </location>
</feature>
<protein>
    <recommendedName>
        <fullName evidence="4 17">NADH-ubiquinone oxidoreductase chain 2</fullName>
        <ecNumber evidence="3 17">7.1.1.2</ecNumber>
    </recommendedName>
</protein>
<comment type="similarity">
    <text evidence="2 17">Belongs to the complex I subunit 2 family.</text>
</comment>
<comment type="function">
    <text evidence="17">Core subunit of the mitochondrial membrane respiratory chain NADH dehydrogenase (Complex I) which catalyzes electron transfer from NADH through the respiratory chain, using ubiquinone as an electron acceptor. Essential for the catalytic activity and assembly of complex I.</text>
</comment>
<dbReference type="GO" id="GO:0006120">
    <property type="term" value="P:mitochondrial electron transport, NADH to ubiquinone"/>
    <property type="evidence" value="ECO:0007669"/>
    <property type="project" value="InterPro"/>
</dbReference>
<evidence type="ECO:0000313" key="20">
    <source>
        <dbReference type="EMBL" id="UCS09551.1"/>
    </source>
</evidence>
<keyword evidence="9 17" id="KW-1278">Translocase</keyword>
<evidence type="ECO:0000256" key="17">
    <source>
        <dbReference type="RuleBase" id="RU003403"/>
    </source>
</evidence>
<name>A0A8K1J9E5_9NEOB</name>
<feature type="transmembrane region" description="Helical" evidence="17">
    <location>
        <begin position="149"/>
        <end position="169"/>
    </location>
</feature>
<reference evidence="20" key="1">
    <citation type="submission" date="2021-08" db="EMBL/GenBank/DDBJ databases">
        <title>The complete mitochondrial genome of rare and Critically Endangered Anilany helenae (Microhylidae) of Madagascar.</title>
        <authorList>
            <person name="Mullin K.E."/>
            <person name="Firmin D."/>
            <person name="White N.F.D."/>
            <person name="Hailer F."/>
            <person name="Orozco terWengel P."/>
        </authorList>
    </citation>
    <scope>NUCLEOTIDE SEQUENCE</scope>
</reference>
<keyword evidence="10 17" id="KW-0249">Electron transport</keyword>
<keyword evidence="15 17" id="KW-0472">Membrane</keyword>
<keyword evidence="12 17" id="KW-0520">NAD</keyword>
<comment type="subcellular location">
    <subcellularLocation>
        <location evidence="1 17">Mitochondrion inner membrane</location>
        <topology evidence="1 17">Multi-pass membrane protein</topology>
    </subcellularLocation>
</comment>
<dbReference type="PANTHER" id="PTHR46552">
    <property type="entry name" value="NADH-UBIQUINONE OXIDOREDUCTASE CHAIN 2"/>
    <property type="match status" value="1"/>
</dbReference>
<keyword evidence="7 17" id="KW-0812">Transmembrane</keyword>
<dbReference type="Pfam" id="PF06444">
    <property type="entry name" value="NADH_dehy_S2_C"/>
    <property type="match status" value="1"/>
</dbReference>
<evidence type="ECO:0000256" key="1">
    <source>
        <dbReference type="ARBA" id="ARBA00004448"/>
    </source>
</evidence>
<evidence type="ECO:0000256" key="13">
    <source>
        <dbReference type="ARBA" id="ARBA00023075"/>
    </source>
</evidence>
<evidence type="ECO:0000256" key="6">
    <source>
        <dbReference type="ARBA" id="ARBA00022660"/>
    </source>
</evidence>
<evidence type="ECO:0000256" key="4">
    <source>
        <dbReference type="ARBA" id="ARBA00021008"/>
    </source>
</evidence>
<keyword evidence="6 17" id="KW-0679">Respiratory chain</keyword>
<dbReference type="Pfam" id="PF00361">
    <property type="entry name" value="Proton_antipo_M"/>
    <property type="match status" value="1"/>
</dbReference>